<name>A0ACB9AXA3_9ASTR</name>
<organism evidence="1 2">
    <name type="scientific">Smallanthus sonchifolius</name>
    <dbReference type="NCBI Taxonomy" id="185202"/>
    <lineage>
        <taxon>Eukaryota</taxon>
        <taxon>Viridiplantae</taxon>
        <taxon>Streptophyta</taxon>
        <taxon>Embryophyta</taxon>
        <taxon>Tracheophyta</taxon>
        <taxon>Spermatophyta</taxon>
        <taxon>Magnoliopsida</taxon>
        <taxon>eudicotyledons</taxon>
        <taxon>Gunneridae</taxon>
        <taxon>Pentapetalae</taxon>
        <taxon>asterids</taxon>
        <taxon>campanulids</taxon>
        <taxon>Asterales</taxon>
        <taxon>Asteraceae</taxon>
        <taxon>Asteroideae</taxon>
        <taxon>Heliantheae alliance</taxon>
        <taxon>Millerieae</taxon>
        <taxon>Smallanthus</taxon>
    </lineage>
</organism>
<evidence type="ECO:0000313" key="2">
    <source>
        <dbReference type="Proteomes" id="UP001056120"/>
    </source>
</evidence>
<comment type="caution">
    <text evidence="1">The sequence shown here is derived from an EMBL/GenBank/DDBJ whole genome shotgun (WGS) entry which is preliminary data.</text>
</comment>
<sequence>MGCFFGCFRVRDDRRTPIHLLSQPISSTSKDPVVSAARNPLSSLLFLEAEDRGQLSPKVRKGGVLGSAVPDISLHELKAEAKFLKDCGTLPQTPAQIRNNGKLTNSKPQKGYEESLTFHSWLQNASIEKVKPGKQPGPESTPVKLFEKWENGLHSSSHSPDSCVTGNNSERLNSSSAEGSVVKHDLENVATHADLAQRRNKSVRFDCDIDASPFSLNNSSSEVTCQEPKSSEYPSDYNVSKPSPYPTPLNLTNDMQTPGTVFPSYLQNKEVEKNPRIRSNNVSPVLTPVENAAQFKKLVEESFNSDDYSAQSEVHHEKGASTAGKELNEDTNLSSWLPPKQKTHLAGNNRSFIGRTPVDRPILGMVAAHWNADEVVESPPKWWDGNGIPNSTNKYKEDQKVSWHATPFEERLEKALSEDRLIAERKQHGITPLRPVALHEKEEREASSHFESGLILSV</sequence>
<reference evidence="2" key="1">
    <citation type="journal article" date="2022" name="Mol. Ecol. Resour.">
        <title>The genomes of chicory, endive, great burdock and yacon provide insights into Asteraceae palaeo-polyploidization history and plant inulin production.</title>
        <authorList>
            <person name="Fan W."/>
            <person name="Wang S."/>
            <person name="Wang H."/>
            <person name="Wang A."/>
            <person name="Jiang F."/>
            <person name="Liu H."/>
            <person name="Zhao H."/>
            <person name="Xu D."/>
            <person name="Zhang Y."/>
        </authorList>
    </citation>
    <scope>NUCLEOTIDE SEQUENCE [LARGE SCALE GENOMIC DNA]</scope>
    <source>
        <strain evidence="2">cv. Yunnan</strain>
    </source>
</reference>
<dbReference type="Proteomes" id="UP001056120">
    <property type="component" value="Linkage Group LG24"/>
</dbReference>
<reference evidence="1 2" key="2">
    <citation type="journal article" date="2022" name="Mol. Ecol. Resour.">
        <title>The genomes of chicory, endive, great burdock and yacon provide insights into Asteraceae paleo-polyploidization history and plant inulin production.</title>
        <authorList>
            <person name="Fan W."/>
            <person name="Wang S."/>
            <person name="Wang H."/>
            <person name="Wang A."/>
            <person name="Jiang F."/>
            <person name="Liu H."/>
            <person name="Zhao H."/>
            <person name="Xu D."/>
            <person name="Zhang Y."/>
        </authorList>
    </citation>
    <scope>NUCLEOTIDE SEQUENCE [LARGE SCALE GENOMIC DNA]</scope>
    <source>
        <strain evidence="2">cv. Yunnan</strain>
        <tissue evidence="1">Leaves</tissue>
    </source>
</reference>
<proteinExistence type="predicted"/>
<accession>A0ACB9AXA3</accession>
<evidence type="ECO:0000313" key="1">
    <source>
        <dbReference type="EMBL" id="KAI3713988.1"/>
    </source>
</evidence>
<gene>
    <name evidence="1" type="ORF">L1987_72577</name>
</gene>
<protein>
    <submittedName>
        <fullName evidence="1">Uncharacterized protein</fullName>
    </submittedName>
</protein>
<dbReference type="EMBL" id="CM042041">
    <property type="protein sequence ID" value="KAI3713988.1"/>
    <property type="molecule type" value="Genomic_DNA"/>
</dbReference>
<keyword evidence="2" id="KW-1185">Reference proteome</keyword>